<dbReference type="HOGENOM" id="CLU_1151862_0_0_1"/>
<protein>
    <submittedName>
        <fullName evidence="1">Uncharacterized protein</fullName>
    </submittedName>
</protein>
<sequence length="214" mass="24062">MATTRRIPESYDIATENNDVLFTSSSEQLKSAVRRFGERNERPNYGNHNRSKTNQCLRLAHAQSVVSVAQQCTTVRRDQEDYILRNLFRPEIAMDGSASAFNVARAARNTLQAEADLILSRFRECQLQLVVLEHAFKEAQACLKEADDQVDNITEYLARQNRPPPPAIDYSVLSATVMASYESHIRAWLPINWLAGAVDLKTCSRCGTLVKDGS</sequence>
<dbReference type="EMBL" id="KL142392">
    <property type="protein sequence ID" value="KDR71647.1"/>
    <property type="molecule type" value="Genomic_DNA"/>
</dbReference>
<gene>
    <name evidence="1" type="ORF">GALMADRAFT_143899</name>
</gene>
<dbReference type="AlphaFoldDB" id="A0A067SNM8"/>
<proteinExistence type="predicted"/>
<dbReference type="Proteomes" id="UP000027222">
    <property type="component" value="Unassembled WGS sequence"/>
</dbReference>
<accession>A0A067SNM8</accession>
<evidence type="ECO:0000313" key="1">
    <source>
        <dbReference type="EMBL" id="KDR71647.1"/>
    </source>
</evidence>
<organism evidence="1 2">
    <name type="scientific">Galerina marginata (strain CBS 339.88)</name>
    <dbReference type="NCBI Taxonomy" id="685588"/>
    <lineage>
        <taxon>Eukaryota</taxon>
        <taxon>Fungi</taxon>
        <taxon>Dikarya</taxon>
        <taxon>Basidiomycota</taxon>
        <taxon>Agaricomycotina</taxon>
        <taxon>Agaricomycetes</taxon>
        <taxon>Agaricomycetidae</taxon>
        <taxon>Agaricales</taxon>
        <taxon>Agaricineae</taxon>
        <taxon>Strophariaceae</taxon>
        <taxon>Galerina</taxon>
    </lineage>
</organism>
<name>A0A067SNM8_GALM3</name>
<evidence type="ECO:0000313" key="2">
    <source>
        <dbReference type="Proteomes" id="UP000027222"/>
    </source>
</evidence>
<reference evidence="2" key="1">
    <citation type="journal article" date="2014" name="Proc. Natl. Acad. Sci. U.S.A.">
        <title>Extensive sampling of basidiomycete genomes demonstrates inadequacy of the white-rot/brown-rot paradigm for wood decay fungi.</title>
        <authorList>
            <person name="Riley R."/>
            <person name="Salamov A.A."/>
            <person name="Brown D.W."/>
            <person name="Nagy L.G."/>
            <person name="Floudas D."/>
            <person name="Held B.W."/>
            <person name="Levasseur A."/>
            <person name="Lombard V."/>
            <person name="Morin E."/>
            <person name="Otillar R."/>
            <person name="Lindquist E.A."/>
            <person name="Sun H."/>
            <person name="LaButti K.M."/>
            <person name="Schmutz J."/>
            <person name="Jabbour D."/>
            <person name="Luo H."/>
            <person name="Baker S.E."/>
            <person name="Pisabarro A.G."/>
            <person name="Walton J.D."/>
            <person name="Blanchette R.A."/>
            <person name="Henrissat B."/>
            <person name="Martin F."/>
            <person name="Cullen D."/>
            <person name="Hibbett D.S."/>
            <person name="Grigoriev I.V."/>
        </authorList>
    </citation>
    <scope>NUCLEOTIDE SEQUENCE [LARGE SCALE GENOMIC DNA]</scope>
    <source>
        <strain evidence="2">CBS 339.88</strain>
    </source>
</reference>
<dbReference type="OrthoDB" id="3124339at2759"/>
<keyword evidence="2" id="KW-1185">Reference proteome</keyword>